<keyword evidence="2" id="KW-0812">Transmembrane</keyword>
<dbReference type="Proteomes" id="UP000177817">
    <property type="component" value="Unassembled WGS sequence"/>
</dbReference>
<evidence type="ECO:0000256" key="2">
    <source>
        <dbReference type="SAM" id="Phobius"/>
    </source>
</evidence>
<feature type="compositionally biased region" description="Gly residues" evidence="1">
    <location>
        <begin position="86"/>
        <end position="97"/>
    </location>
</feature>
<reference evidence="3 4" key="1">
    <citation type="journal article" date="2016" name="Nat. Commun.">
        <title>Thousands of microbial genomes shed light on interconnected biogeochemical processes in an aquifer system.</title>
        <authorList>
            <person name="Anantharaman K."/>
            <person name="Brown C.T."/>
            <person name="Hug L.A."/>
            <person name="Sharon I."/>
            <person name="Castelle C.J."/>
            <person name="Probst A.J."/>
            <person name="Thomas B.C."/>
            <person name="Singh A."/>
            <person name="Wilkins M.J."/>
            <person name="Karaoz U."/>
            <person name="Brodie E.L."/>
            <person name="Williams K.H."/>
            <person name="Hubbard S.S."/>
            <person name="Banfield J.F."/>
        </authorList>
    </citation>
    <scope>NUCLEOTIDE SEQUENCE [LARGE SCALE GENOMIC DNA]</scope>
</reference>
<organism evidence="3 4">
    <name type="scientific">Candidatus Komeilibacteria bacterium RIFCSPHIGHO2_01_FULL_52_14</name>
    <dbReference type="NCBI Taxonomy" id="1798549"/>
    <lineage>
        <taxon>Bacteria</taxon>
        <taxon>Candidatus Komeiliibacteriota</taxon>
    </lineage>
</organism>
<feature type="region of interest" description="Disordered" evidence="1">
    <location>
        <begin position="1"/>
        <end position="105"/>
    </location>
</feature>
<gene>
    <name evidence="3" type="ORF">A2677_00295</name>
</gene>
<keyword evidence="2" id="KW-0472">Membrane</keyword>
<proteinExistence type="predicted"/>
<sequence length="739" mass="81092">MFGKKKNTDDELEDKGINLLPEEMRKSAEREQYVMRSPASPELRAPKKEKDELKLPGWIPMAGRMHWGAGTSTTASGSKKSVSGVSGPGGEGAGRGGAIPQKPDETRYHVYPRVEAGMQGRSAGTRPGQPFVQDIPIPSSESIDEARHYSLLQKKTGLAVPPPSPLQMPIAQGPAQPMKPVPPKAPETLRIAKKKRSGFMDWFAGLFGGKKTKTLTALPVTPTPQTPMRTRERPVASVAALMRERPFQAAPPKAPEPLRIAKKKRSGFMDWFAGLFGGKRTTTLRALPLTPIAPASMGMGERTAVSDAAAVRERPSMPLTPAIPFESLTIQQPVQRPKKVKRKWFSWRKKPAEAKPVPWVSNVRSRSIPMQGGAVHEKPLQPEPIRPVSQAAPARGRPKGAGFFARLFSKLFRRRGARTVIRSVSNRPLTRVSAPVPPPPTVPVPAVVTQKGFMPETVPIIRPVPMQEPSFPAPPAPPVRTAVPQTPVPIPSAVEMSTMKPLPKSIDSMRTTPVPIPVPPAKKEKTRRGTFHVPGKVDFTNLVSEARIVNLIPGQWALRKWPHIWAVMGGAVLAALGVITLVYGGLSLWQMQLEQRTAAIDQQIEKFRRDIQVYETQEPQMTSIGERINIIRDLLGQHIYWTNFFALLEKYTLPDVYYDGVAATTIGGLSLSSHASSYESITKLLKLLNSPDSQEFVTKATVSGAQQVVGEDNETQVAFTLELTLNPKLFYYHGASQEN</sequence>
<feature type="region of interest" description="Disordered" evidence="1">
    <location>
        <begin position="503"/>
        <end position="528"/>
    </location>
</feature>
<evidence type="ECO:0000256" key="1">
    <source>
        <dbReference type="SAM" id="MobiDB-lite"/>
    </source>
</evidence>
<comment type="caution">
    <text evidence="3">The sequence shown here is derived from an EMBL/GenBank/DDBJ whole genome shotgun (WGS) entry which is preliminary data.</text>
</comment>
<keyword evidence="2" id="KW-1133">Transmembrane helix</keyword>
<feature type="compositionally biased region" description="Low complexity" evidence="1">
    <location>
        <begin position="68"/>
        <end position="85"/>
    </location>
</feature>
<feature type="compositionally biased region" description="Basic and acidic residues" evidence="1">
    <location>
        <begin position="44"/>
        <end position="54"/>
    </location>
</feature>
<feature type="compositionally biased region" description="Basic and acidic residues" evidence="1">
    <location>
        <begin position="22"/>
        <end position="33"/>
    </location>
</feature>
<feature type="transmembrane region" description="Helical" evidence="2">
    <location>
        <begin position="564"/>
        <end position="586"/>
    </location>
</feature>
<name>A0A1G2BK14_9BACT</name>
<evidence type="ECO:0000313" key="3">
    <source>
        <dbReference type="EMBL" id="OGY88557.1"/>
    </source>
</evidence>
<protein>
    <recommendedName>
        <fullName evidence="5">PilN domain-containing protein</fullName>
    </recommendedName>
</protein>
<evidence type="ECO:0000313" key="4">
    <source>
        <dbReference type="Proteomes" id="UP000177817"/>
    </source>
</evidence>
<accession>A0A1G2BK14</accession>
<dbReference type="EMBL" id="MHKK01000062">
    <property type="protein sequence ID" value="OGY88557.1"/>
    <property type="molecule type" value="Genomic_DNA"/>
</dbReference>
<evidence type="ECO:0008006" key="5">
    <source>
        <dbReference type="Google" id="ProtNLM"/>
    </source>
</evidence>
<dbReference type="AlphaFoldDB" id="A0A1G2BK14"/>